<organism evidence="1 2">
    <name type="scientific">Sulfurimonas marina</name>
    <dbReference type="NCBI Taxonomy" id="2590551"/>
    <lineage>
        <taxon>Bacteria</taxon>
        <taxon>Pseudomonadati</taxon>
        <taxon>Campylobacterota</taxon>
        <taxon>Epsilonproteobacteria</taxon>
        <taxon>Campylobacterales</taxon>
        <taxon>Sulfurimonadaceae</taxon>
        <taxon>Sulfurimonas</taxon>
    </lineage>
</organism>
<keyword evidence="2" id="KW-1185">Reference proteome</keyword>
<evidence type="ECO:0008006" key="3">
    <source>
        <dbReference type="Google" id="ProtNLM"/>
    </source>
</evidence>
<dbReference type="KEGG" id="smax:FJR03_07310"/>
<dbReference type="Proteomes" id="UP000593910">
    <property type="component" value="Chromosome"/>
</dbReference>
<dbReference type="AlphaFoldDB" id="A0A7M1AVX6"/>
<evidence type="ECO:0000313" key="1">
    <source>
        <dbReference type="EMBL" id="QOP41564.1"/>
    </source>
</evidence>
<name>A0A7M1AVX6_9BACT</name>
<reference evidence="1 2" key="1">
    <citation type="submission" date="2019-06" db="EMBL/GenBank/DDBJ databases">
        <title>Sulfurimonas gotlandica sp. nov., a chemoautotrophic and psychrotolerant epsilonproteobacterium isolated from a pelagic redoxcline, and an emended description of the genus Sulfurimonas.</title>
        <authorList>
            <person name="Wang S."/>
            <person name="Jiang L."/>
            <person name="Shao Z."/>
        </authorList>
    </citation>
    <scope>NUCLEOTIDE SEQUENCE [LARGE SCALE GENOMIC DNA]</scope>
    <source>
        <strain evidence="1 2">B2</strain>
    </source>
</reference>
<sequence>MLMLEKLEYYITNIHETDPITLSEQAEILCHELFVFELSHLDIENYAYNPAAAVEELGLDQELVEQLVEDYVEQVTKSVVQFELYLKKLQDSKAHQEELDYTPFRELAHKNLGVARNLRIHDAQVLLYELMKKDDLDYLLTCLEALKYCAIKLKPKRAYDTLRLMEVKSSL</sequence>
<evidence type="ECO:0000313" key="2">
    <source>
        <dbReference type="Proteomes" id="UP000593910"/>
    </source>
</evidence>
<protein>
    <recommendedName>
        <fullName evidence="3">HPt domain-containing protein</fullName>
    </recommendedName>
</protein>
<gene>
    <name evidence="1" type="ORF">FJR03_07310</name>
</gene>
<accession>A0A7M1AVX6</accession>
<proteinExistence type="predicted"/>
<dbReference type="EMBL" id="CP041165">
    <property type="protein sequence ID" value="QOP41564.1"/>
    <property type="molecule type" value="Genomic_DNA"/>
</dbReference>